<evidence type="ECO:0000256" key="2">
    <source>
        <dbReference type="PROSITE-ProRule" id="PRU00703"/>
    </source>
</evidence>
<dbReference type="PANTHER" id="PTHR43080:SF2">
    <property type="entry name" value="CBS DOMAIN-CONTAINING PROTEIN"/>
    <property type="match status" value="1"/>
</dbReference>
<dbReference type="PANTHER" id="PTHR43080">
    <property type="entry name" value="CBS DOMAIN-CONTAINING PROTEIN CBSX3, MITOCHONDRIAL"/>
    <property type="match status" value="1"/>
</dbReference>
<dbReference type="OrthoDB" id="9802114at2"/>
<evidence type="ECO:0000256" key="1">
    <source>
        <dbReference type="ARBA" id="ARBA00023122"/>
    </source>
</evidence>
<dbReference type="Gene3D" id="3.10.580.10">
    <property type="entry name" value="CBS-domain"/>
    <property type="match status" value="1"/>
</dbReference>
<dbReference type="SUPFAM" id="SSF54631">
    <property type="entry name" value="CBS-domain pair"/>
    <property type="match status" value="1"/>
</dbReference>
<dbReference type="InterPro" id="IPR051257">
    <property type="entry name" value="Diverse_CBS-Domain"/>
</dbReference>
<evidence type="ECO:0000313" key="4">
    <source>
        <dbReference type="EMBL" id="KZN95789.1"/>
    </source>
</evidence>
<dbReference type="Proteomes" id="UP000076476">
    <property type="component" value="Unassembled WGS sequence"/>
</dbReference>
<dbReference type="EMBL" id="LWBR01000035">
    <property type="protein sequence ID" value="KZN95789.1"/>
    <property type="molecule type" value="Genomic_DNA"/>
</dbReference>
<dbReference type="AlphaFoldDB" id="A0A165XA42"/>
<keyword evidence="1 2" id="KW-0129">CBS domain</keyword>
<dbReference type="InterPro" id="IPR000644">
    <property type="entry name" value="CBS_dom"/>
</dbReference>
<dbReference type="InterPro" id="IPR046342">
    <property type="entry name" value="CBS_dom_sf"/>
</dbReference>
<dbReference type="RefSeq" id="WP_063388523.1">
    <property type="nucleotide sequence ID" value="NZ_LWBR01000035.1"/>
</dbReference>
<keyword evidence="5" id="KW-1185">Reference proteome</keyword>
<comment type="caution">
    <text evidence="4">The sequence shown here is derived from an EMBL/GenBank/DDBJ whole genome shotgun (WGS) entry which is preliminary data.</text>
</comment>
<evidence type="ECO:0000259" key="3">
    <source>
        <dbReference type="PROSITE" id="PS51371"/>
    </source>
</evidence>
<feature type="domain" description="CBS" evidence="3">
    <location>
        <begin position="72"/>
        <end position="118"/>
    </location>
</feature>
<accession>A0A165XA42</accession>
<dbReference type="Pfam" id="PF00571">
    <property type="entry name" value="CBS"/>
    <property type="match status" value="2"/>
</dbReference>
<dbReference type="PROSITE" id="PS51371">
    <property type="entry name" value="CBS"/>
    <property type="match status" value="2"/>
</dbReference>
<sequence>MKKVKEIMSTNCIFCTPLENVFEAAVKMKESNADAVLIVENDQLAGIITDRDLVTKGIAEKRPGSTKITDVMNGDVVTITPDASAEDAAEMLAAHHIHHLPVVEDGKVVGIITERCFT</sequence>
<name>A0A165XA42_9BACI</name>
<proteinExistence type="predicted"/>
<evidence type="ECO:0000313" key="5">
    <source>
        <dbReference type="Proteomes" id="UP000076476"/>
    </source>
</evidence>
<reference evidence="4 5" key="1">
    <citation type="submission" date="2016-04" db="EMBL/GenBank/DDBJ databases">
        <title>Draft genome sequence of Aeribacillus pallidus 8m3 from petroleum reservoir.</title>
        <authorList>
            <person name="Poltaraus A.B."/>
            <person name="Nazina T.N."/>
            <person name="Tourova T.P."/>
            <person name="Malakho S.M."/>
            <person name="Korshunova A.V."/>
            <person name="Sokolova D.S."/>
        </authorList>
    </citation>
    <scope>NUCLEOTIDE SEQUENCE [LARGE SCALE GENOMIC DNA]</scope>
    <source>
        <strain evidence="4 5">8m3</strain>
    </source>
</reference>
<organism evidence="4 5">
    <name type="scientific">Aeribacillus pallidus</name>
    <dbReference type="NCBI Taxonomy" id="33936"/>
    <lineage>
        <taxon>Bacteria</taxon>
        <taxon>Bacillati</taxon>
        <taxon>Bacillota</taxon>
        <taxon>Bacilli</taxon>
        <taxon>Bacillales</taxon>
        <taxon>Bacillaceae</taxon>
        <taxon>Aeribacillus</taxon>
    </lineage>
</organism>
<protein>
    <submittedName>
        <fullName evidence="4">CBS domain-containing protein</fullName>
    </submittedName>
</protein>
<feature type="domain" description="CBS" evidence="3">
    <location>
        <begin position="8"/>
        <end position="64"/>
    </location>
</feature>
<gene>
    <name evidence="4" type="ORF">AZI98_11990</name>
</gene>
<dbReference type="STRING" id="33936.AZI98_11990"/>
<dbReference type="SMART" id="SM00116">
    <property type="entry name" value="CBS"/>
    <property type="match status" value="2"/>
</dbReference>